<evidence type="ECO:0000313" key="8">
    <source>
        <dbReference type="Proteomes" id="UP001150924"/>
    </source>
</evidence>
<dbReference type="InterPro" id="IPR002645">
    <property type="entry name" value="STAS_dom"/>
</dbReference>
<feature type="transmembrane region" description="Helical" evidence="5">
    <location>
        <begin position="129"/>
        <end position="151"/>
    </location>
</feature>
<dbReference type="SUPFAM" id="SSF52091">
    <property type="entry name" value="SpoIIaa-like"/>
    <property type="match status" value="1"/>
</dbReference>
<feature type="transmembrane region" description="Helical" evidence="5">
    <location>
        <begin position="72"/>
        <end position="91"/>
    </location>
</feature>
<evidence type="ECO:0000256" key="2">
    <source>
        <dbReference type="ARBA" id="ARBA00022692"/>
    </source>
</evidence>
<keyword evidence="8" id="KW-1185">Reference proteome</keyword>
<feature type="transmembrane region" description="Helical" evidence="5">
    <location>
        <begin position="343"/>
        <end position="366"/>
    </location>
</feature>
<reference evidence="7" key="1">
    <citation type="submission" date="2022-11" db="EMBL/GenBank/DDBJ databases">
        <title>Minimal conservation of predation-associated metabolite biosynthetic gene clusters underscores biosynthetic potential of Myxococcota including descriptions for ten novel species: Archangium lansinium sp. nov., Myxococcus landrumus sp. nov., Nannocystis bai.</title>
        <authorList>
            <person name="Ahearne A."/>
            <person name="Stevens C."/>
            <person name="Phillips K."/>
        </authorList>
    </citation>
    <scope>NUCLEOTIDE SEQUENCE</scope>
    <source>
        <strain evidence="7">Na p29</strain>
    </source>
</reference>
<dbReference type="PROSITE" id="PS50801">
    <property type="entry name" value="STAS"/>
    <property type="match status" value="1"/>
</dbReference>
<dbReference type="InterPro" id="IPR001902">
    <property type="entry name" value="SLC26A/SulP_fam"/>
</dbReference>
<feature type="transmembrane region" description="Helical" evidence="5">
    <location>
        <begin position="97"/>
        <end position="117"/>
    </location>
</feature>
<feature type="transmembrane region" description="Helical" evidence="5">
    <location>
        <begin position="378"/>
        <end position="405"/>
    </location>
</feature>
<proteinExistence type="predicted"/>
<organism evidence="7 8">
    <name type="scientific">Nannocystis pusilla</name>
    <dbReference type="NCBI Taxonomy" id="889268"/>
    <lineage>
        <taxon>Bacteria</taxon>
        <taxon>Pseudomonadati</taxon>
        <taxon>Myxococcota</taxon>
        <taxon>Polyangia</taxon>
        <taxon>Nannocystales</taxon>
        <taxon>Nannocystaceae</taxon>
        <taxon>Nannocystis</taxon>
    </lineage>
</organism>
<keyword evidence="4 5" id="KW-0472">Membrane</keyword>
<dbReference type="AlphaFoldDB" id="A0A9X3IZE4"/>
<dbReference type="GO" id="GO:0055085">
    <property type="term" value="P:transmembrane transport"/>
    <property type="evidence" value="ECO:0007669"/>
    <property type="project" value="InterPro"/>
</dbReference>
<comment type="subcellular location">
    <subcellularLocation>
        <location evidence="1">Membrane</location>
        <topology evidence="1">Multi-pass membrane protein</topology>
    </subcellularLocation>
</comment>
<name>A0A9X3IZE4_9BACT</name>
<feature type="transmembrane region" description="Helical" evidence="5">
    <location>
        <begin position="317"/>
        <end position="337"/>
    </location>
</feature>
<comment type="caution">
    <text evidence="7">The sequence shown here is derived from an EMBL/GenBank/DDBJ whole genome shotgun (WGS) entry which is preliminary data.</text>
</comment>
<evidence type="ECO:0000256" key="3">
    <source>
        <dbReference type="ARBA" id="ARBA00022989"/>
    </source>
</evidence>
<feature type="transmembrane region" description="Helical" evidence="5">
    <location>
        <begin position="198"/>
        <end position="216"/>
    </location>
</feature>
<dbReference type="Pfam" id="PF01740">
    <property type="entry name" value="STAS"/>
    <property type="match status" value="1"/>
</dbReference>
<dbReference type="Proteomes" id="UP001150924">
    <property type="component" value="Unassembled WGS sequence"/>
</dbReference>
<dbReference type="PANTHER" id="PTHR11814">
    <property type="entry name" value="SULFATE TRANSPORTER"/>
    <property type="match status" value="1"/>
</dbReference>
<evidence type="ECO:0000256" key="4">
    <source>
        <dbReference type="ARBA" id="ARBA00023136"/>
    </source>
</evidence>
<dbReference type="Pfam" id="PF00916">
    <property type="entry name" value="Sulfate_transp"/>
    <property type="match status" value="1"/>
</dbReference>
<dbReference type="InterPro" id="IPR011547">
    <property type="entry name" value="SLC26A/SulP_dom"/>
</dbReference>
<dbReference type="EMBL" id="JAPNKE010000002">
    <property type="protein sequence ID" value="MCY1007888.1"/>
    <property type="molecule type" value="Genomic_DNA"/>
</dbReference>
<evidence type="ECO:0000313" key="7">
    <source>
        <dbReference type="EMBL" id="MCY1007888.1"/>
    </source>
</evidence>
<dbReference type="CDD" id="cd07042">
    <property type="entry name" value="STAS_SulP_like_sulfate_transporter"/>
    <property type="match status" value="1"/>
</dbReference>
<dbReference type="GO" id="GO:0016020">
    <property type="term" value="C:membrane"/>
    <property type="evidence" value="ECO:0007669"/>
    <property type="project" value="UniProtKB-SubCell"/>
</dbReference>
<evidence type="ECO:0000259" key="6">
    <source>
        <dbReference type="PROSITE" id="PS50801"/>
    </source>
</evidence>
<evidence type="ECO:0000256" key="5">
    <source>
        <dbReference type="SAM" id="Phobius"/>
    </source>
</evidence>
<feature type="transmembrane region" description="Helical" evidence="5">
    <location>
        <begin position="236"/>
        <end position="258"/>
    </location>
</feature>
<feature type="transmembrane region" description="Helical" evidence="5">
    <location>
        <begin position="171"/>
        <end position="191"/>
    </location>
</feature>
<evidence type="ECO:0000256" key="1">
    <source>
        <dbReference type="ARBA" id="ARBA00004141"/>
    </source>
</evidence>
<dbReference type="Gene3D" id="3.30.750.24">
    <property type="entry name" value="STAS domain"/>
    <property type="match status" value="1"/>
</dbReference>
<keyword evidence="2 5" id="KW-0812">Transmembrane</keyword>
<dbReference type="InterPro" id="IPR036513">
    <property type="entry name" value="STAS_dom_sf"/>
</dbReference>
<dbReference type="RefSeq" id="WP_267770527.1">
    <property type="nucleotide sequence ID" value="NZ_JAPNKE010000002.1"/>
</dbReference>
<protein>
    <submittedName>
        <fullName evidence="7">Sulfate permease</fullName>
    </submittedName>
</protein>
<feature type="transmembrane region" description="Helical" evidence="5">
    <location>
        <begin position="45"/>
        <end position="65"/>
    </location>
</feature>
<dbReference type="NCBIfam" id="TIGR00815">
    <property type="entry name" value="sulP"/>
    <property type="match status" value="1"/>
</dbReference>
<sequence length="560" mass="57827">MPLLVWLPRYRRSDLPGDLTAGLTTAVMLIPQAMAYAMLAGLPPIVGLYAAIAPLVVYAVFGGSAKLAVGPVAMDSLLVAAALSGVTLAAGESQVTVAAALAVMVGAVQLTMGALRLGFVVNFLSQPVLAAFTSAAAVVIAASQLGALFGVKLPASTGIHAIAADLWAARAGLHAPTLLVGLAAMALLLALRRFRGRALVVVALALAGSWGLDLPAHGVAVLGPVPAGLPTPALPVASWATIVALAPAAVTIALLSFVEALSSSLAVADADDRPAPDRELAALGLSNIATGFMRGYPIAGGLSRTAVNAQAGARTGLAGLFTAGLVALALVVLAPLLRDLPRAALAAIILVSVAGLVDLELPRALWRLRRRESMTYGVTLAATLMLGITLGLALGVLLSLALFVLRTTRPHTAELGRLPGTEVYRNRARFADALPVPGLLLLRLDAQLYFANAAFLREAVLRRLESTTAPIRAVILDCSGIHDVDVSALATLRELRRTLTARGVELHFAAVTGPVRDVFARSRFAAEVGAQRFSFTVHEAVRRALGEPVALDPRALQAMV</sequence>
<feature type="domain" description="STAS" evidence="6">
    <location>
        <begin position="429"/>
        <end position="544"/>
    </location>
</feature>
<gene>
    <name evidence="7" type="primary">sulP</name>
    <name evidence="7" type="ORF">OV079_20475</name>
</gene>
<accession>A0A9X3IZE4</accession>
<keyword evidence="3 5" id="KW-1133">Transmembrane helix</keyword>